<dbReference type="Pfam" id="PF00076">
    <property type="entry name" value="RRM_1"/>
    <property type="match status" value="1"/>
</dbReference>
<feature type="compositionally biased region" description="Polar residues" evidence="2">
    <location>
        <begin position="309"/>
        <end position="321"/>
    </location>
</feature>
<dbReference type="InterPro" id="IPR036621">
    <property type="entry name" value="Anticodon-bd_dom_sf"/>
</dbReference>
<gene>
    <name evidence="4" type="ORF">ACJ72_06637</name>
</gene>
<dbReference type="AlphaFoldDB" id="A0A1B7NQJ7"/>
<dbReference type="SUPFAM" id="SSF52954">
    <property type="entry name" value="Class II aaRS ABD-related"/>
    <property type="match status" value="1"/>
</dbReference>
<dbReference type="PANTHER" id="PTHR23295:SF6">
    <property type="entry name" value="NEOSIN, ISOFORM A"/>
    <property type="match status" value="1"/>
</dbReference>
<keyword evidence="5" id="KW-1185">Reference proteome</keyword>
<dbReference type="InterPro" id="IPR000504">
    <property type="entry name" value="RRM_dom"/>
</dbReference>
<evidence type="ECO:0000259" key="3">
    <source>
        <dbReference type="PROSITE" id="PS50102"/>
    </source>
</evidence>
<evidence type="ECO:0000256" key="1">
    <source>
        <dbReference type="PROSITE-ProRule" id="PRU00176"/>
    </source>
</evidence>
<comment type="caution">
    <text evidence="4">The sequence shown here is derived from an EMBL/GenBank/DDBJ whole genome shotgun (WGS) entry which is preliminary data.</text>
</comment>
<feature type="compositionally biased region" description="Polar residues" evidence="2">
    <location>
        <begin position="288"/>
        <end position="302"/>
    </location>
</feature>
<dbReference type="InterPro" id="IPR012677">
    <property type="entry name" value="Nucleotide-bd_a/b_plait_sf"/>
</dbReference>
<dbReference type="InterPro" id="IPR052600">
    <property type="entry name" value="Nuc_rcpt_coact/corep"/>
</dbReference>
<dbReference type="SMART" id="SM00360">
    <property type="entry name" value="RRM"/>
    <property type="match status" value="1"/>
</dbReference>
<accession>A0A1B7NQJ7</accession>
<dbReference type="CDD" id="cd12342">
    <property type="entry name" value="RRM_Nab3p"/>
    <property type="match status" value="1"/>
</dbReference>
<dbReference type="OrthoDB" id="10044938at2759"/>
<sequence>MTSNIPDEVLHIRGKTLTPESPRPLHVSEPTNIPLLQNQMDPAFSDSPVYKQIFLEKTPPLDTESVVSEQVRVTTHTYSMLHHNFGSQGSKEVGDHGAVSFPGSLDMGYPKTNTENESTFLAAQSTVAQSQSAYPVLETSTFEMTQQLVAAPSTTSIVPETSSPLDRPTPYENYSSEPYCPPSTFPGNDRVSGPNDRDAKPTTEYNPGSVAHHEKSIKNEANPIPEGDASYQNPQNTVSDAKNTTPSPKDIAGTTASNDDYMTKPLIPDPSLPPSAGLPPRPPPQEKVSINPSYAATDNIQSFHPLPNQPGNGSAHNQTKPSVPKFPRSDRLDDEELKFLRGEGNREEPWAPEVQKKYDEFLYNERVYVTEGLWDQFPPGSRLFVVGNLPTERVTKRDLFHLFHKYGELAQISIKQAYGFVQFLEPASCRKALEAEEGGFIRGRKIHLEISKPQKPTRNAPAPGSSRPAVKRRSRSPEPARGIPSYRGTRSGSDRHDREPDPGRPPPGKEFRGRDEPYRRRDDYRPVRTPSPYGNRRDGHRFSDRTPENYSRRRDRRHSRSPYGRQGRYRSSSPRERGYDDDSELPIPRRSARQVPDVQIIVLENVDRDFVYHIENSFRDRGLRTDVLILSPRISLSAVIRRQIIEGVLAIVKLSRPNQYSGKIPLQVFDRTSGIDNIKFNEYSELELNVAAEVVLHARTVHLGSASKYPTTQVPGISQMQPAPSQITQPQPSRGSNNNITNLISNLDGSALQSLLSALQQNPAALQAAQQHYHPQASPTDLASILSNFSRQQNSLAPPNPAPQQAPPSTYGFPSQYPAARSDTNLASLLAQTLGGQPLGQIGPPPSQMTPHMPPHVQSIMDQLMKWKQ</sequence>
<feature type="region of interest" description="Disordered" evidence="2">
    <location>
        <begin position="712"/>
        <end position="742"/>
    </location>
</feature>
<dbReference type="Gene3D" id="3.30.70.330">
    <property type="match status" value="1"/>
</dbReference>
<proteinExistence type="predicted"/>
<feature type="compositionally biased region" description="Polar residues" evidence="2">
    <location>
        <begin position="151"/>
        <end position="164"/>
    </location>
</feature>
<feature type="domain" description="RRM" evidence="3">
    <location>
        <begin position="382"/>
        <end position="453"/>
    </location>
</feature>
<name>A0A1B7NQJ7_9EURO</name>
<evidence type="ECO:0000313" key="5">
    <source>
        <dbReference type="Proteomes" id="UP000091918"/>
    </source>
</evidence>
<dbReference type="Proteomes" id="UP000091918">
    <property type="component" value="Unassembled WGS sequence"/>
</dbReference>
<feature type="region of interest" description="Disordered" evidence="2">
    <location>
        <begin position="446"/>
        <end position="591"/>
    </location>
</feature>
<dbReference type="Gene3D" id="3.40.50.800">
    <property type="entry name" value="Anticodon-binding domain"/>
    <property type="match status" value="1"/>
</dbReference>
<keyword evidence="1" id="KW-0694">RNA-binding</keyword>
<protein>
    <recommendedName>
        <fullName evidence="3">RRM domain-containing protein</fullName>
    </recommendedName>
</protein>
<dbReference type="GO" id="GO:0003723">
    <property type="term" value="F:RNA binding"/>
    <property type="evidence" value="ECO:0007669"/>
    <property type="project" value="UniProtKB-UniRule"/>
</dbReference>
<evidence type="ECO:0000313" key="4">
    <source>
        <dbReference type="EMBL" id="OAX79048.1"/>
    </source>
</evidence>
<dbReference type="EMBL" id="LGUA01001184">
    <property type="protein sequence ID" value="OAX79048.1"/>
    <property type="molecule type" value="Genomic_DNA"/>
</dbReference>
<evidence type="ECO:0000256" key="2">
    <source>
        <dbReference type="SAM" id="MobiDB-lite"/>
    </source>
</evidence>
<feature type="compositionally biased region" description="Polar residues" evidence="2">
    <location>
        <begin position="712"/>
        <end position="735"/>
    </location>
</feature>
<dbReference type="STRING" id="1658172.A0A1B7NQJ7"/>
<feature type="region of interest" description="Disordered" evidence="2">
    <location>
        <begin position="791"/>
        <end position="815"/>
    </location>
</feature>
<dbReference type="InterPro" id="IPR035979">
    <property type="entry name" value="RBD_domain_sf"/>
</dbReference>
<organism evidence="4 5">
    <name type="scientific">Emergomyces africanus</name>
    <dbReference type="NCBI Taxonomy" id="1955775"/>
    <lineage>
        <taxon>Eukaryota</taxon>
        <taxon>Fungi</taxon>
        <taxon>Dikarya</taxon>
        <taxon>Ascomycota</taxon>
        <taxon>Pezizomycotina</taxon>
        <taxon>Eurotiomycetes</taxon>
        <taxon>Eurotiomycetidae</taxon>
        <taxon>Onygenales</taxon>
        <taxon>Ajellomycetaceae</taxon>
        <taxon>Emergomyces</taxon>
    </lineage>
</organism>
<dbReference type="SUPFAM" id="SSF54928">
    <property type="entry name" value="RNA-binding domain, RBD"/>
    <property type="match status" value="1"/>
</dbReference>
<dbReference type="PANTHER" id="PTHR23295">
    <property type="entry name" value="NUCLEAR RECEPTOR COACTIVATOR 5-RELATED"/>
    <property type="match status" value="1"/>
</dbReference>
<dbReference type="InterPro" id="IPR034167">
    <property type="entry name" value="Nab3_RRM"/>
</dbReference>
<feature type="compositionally biased region" description="Polar residues" evidence="2">
    <location>
        <begin position="230"/>
        <end position="247"/>
    </location>
</feature>
<dbReference type="PROSITE" id="PS50102">
    <property type="entry name" value="RRM"/>
    <property type="match status" value="1"/>
</dbReference>
<reference evidence="4 5" key="1">
    <citation type="submission" date="2015-07" db="EMBL/GenBank/DDBJ databases">
        <title>Emmonsia species relationships and genome sequence.</title>
        <authorList>
            <person name="Cuomo C.A."/>
            <person name="Schwartz I.S."/>
            <person name="Kenyon C."/>
            <person name="de Hoog G.S."/>
            <person name="Govender N.P."/>
            <person name="Botha A."/>
            <person name="Moreno L."/>
            <person name="de Vries M."/>
            <person name="Munoz J.F."/>
            <person name="Stielow J.B."/>
        </authorList>
    </citation>
    <scope>NUCLEOTIDE SEQUENCE [LARGE SCALE GENOMIC DNA]</scope>
    <source>
        <strain evidence="4 5">CBS 136260</strain>
    </source>
</reference>
<feature type="compositionally biased region" description="Basic and acidic residues" evidence="2">
    <location>
        <begin position="492"/>
        <end position="526"/>
    </location>
</feature>
<feature type="compositionally biased region" description="Basic and acidic residues" evidence="2">
    <location>
        <begin position="535"/>
        <end position="552"/>
    </location>
</feature>
<feature type="compositionally biased region" description="Pro residues" evidence="2">
    <location>
        <begin position="267"/>
        <end position="285"/>
    </location>
</feature>
<feature type="region of interest" description="Disordered" evidence="2">
    <location>
        <begin position="151"/>
        <end position="333"/>
    </location>
</feature>